<dbReference type="Gene3D" id="3.20.20.80">
    <property type="entry name" value="Glycosidases"/>
    <property type="match status" value="1"/>
</dbReference>
<evidence type="ECO:0008006" key="4">
    <source>
        <dbReference type="Google" id="ProtNLM"/>
    </source>
</evidence>
<evidence type="ECO:0000256" key="1">
    <source>
        <dbReference type="SAM" id="SignalP"/>
    </source>
</evidence>
<proteinExistence type="predicted"/>
<dbReference type="KEGG" id="pbas:SMSP2_02518"/>
<dbReference type="EMBL" id="CP019646">
    <property type="protein sequence ID" value="AQQ72137.1"/>
    <property type="molecule type" value="Genomic_DNA"/>
</dbReference>
<keyword evidence="3" id="KW-1185">Reference proteome</keyword>
<keyword evidence="1" id="KW-0732">Signal</keyword>
<dbReference type="OrthoDB" id="252749at2"/>
<organism evidence="2 3">
    <name type="scientific">Limihaloglobus sulfuriphilus</name>
    <dbReference type="NCBI Taxonomy" id="1851148"/>
    <lineage>
        <taxon>Bacteria</taxon>
        <taxon>Pseudomonadati</taxon>
        <taxon>Planctomycetota</taxon>
        <taxon>Phycisphaerae</taxon>
        <taxon>Sedimentisphaerales</taxon>
        <taxon>Sedimentisphaeraceae</taxon>
        <taxon>Limihaloglobus</taxon>
    </lineage>
</organism>
<feature type="chain" id="PRO_5012840217" description="Glycosyl hydrolase-like 10 domain-containing protein" evidence="1">
    <location>
        <begin position="30"/>
        <end position="551"/>
    </location>
</feature>
<dbReference type="Proteomes" id="UP000188181">
    <property type="component" value="Chromosome"/>
</dbReference>
<evidence type="ECO:0000313" key="2">
    <source>
        <dbReference type="EMBL" id="AQQ72137.1"/>
    </source>
</evidence>
<gene>
    <name evidence="2" type="ORF">SMSP2_02518</name>
</gene>
<dbReference type="RefSeq" id="WP_146684360.1">
    <property type="nucleotide sequence ID" value="NZ_CP019646.1"/>
</dbReference>
<evidence type="ECO:0000313" key="3">
    <source>
        <dbReference type="Proteomes" id="UP000188181"/>
    </source>
</evidence>
<sequence length="551" mass="63455" precursor="true">MFLKNQFIKRFNLAAMAVIIAAGSAAVQAGKTGTPKDESGKTSADVKYKCLFNHESAIFCTFTKDKSPQESGPEYLASFIEKLEGTDVDAVMFCPTAWRANIFPSEIDPWWKDYREGQVTEKWRGYDYIMKYLHDGGDPVAETLAACRKNEIDFLISYRMNDAHYIVDKDWPTHTDFWRDNPQYWLGDSNISATFKTEEDNVRLHNYMLKPVRDWYFSILEELCTNYDIDGIELDFQRAPRFFYNRETEAGKKVMTGFVKRIRDMIDRIGTQRGKSLKLCVRVPETLAKCDKAGLDVIEWDRLKLVEMINISPYYLQSLEVDIEDYKTNTAHAKIYAEMPRHTQAIVAPKYSDGLRYANIQTYRGTALNFLARGADGVSLFNYDYIPHGSPSLAEKRSQESKLLKDITNIEFLRTAEKLYIISPLRDSRLMVERNKTVKNETTVDAVIPDDTSKKKFTRCVLRVETKDNCQDIDISARLNAELLEECEFEKTEFFEPVVETGHGYPPAEKLKFYAVPLSDITAGKNTFRILNLDKETESCEIVSLELALYR</sequence>
<name>A0A1Q2MIL0_9BACT</name>
<feature type="signal peptide" evidence="1">
    <location>
        <begin position="1"/>
        <end position="29"/>
    </location>
</feature>
<protein>
    <recommendedName>
        <fullName evidence="4">Glycosyl hydrolase-like 10 domain-containing protein</fullName>
    </recommendedName>
</protein>
<accession>A0A1Q2MIL0</accession>
<dbReference type="STRING" id="1851148.SMSP2_02518"/>
<dbReference type="AlphaFoldDB" id="A0A1Q2MIL0"/>
<dbReference type="InterPro" id="IPR017853">
    <property type="entry name" value="GH"/>
</dbReference>
<reference evidence="3" key="1">
    <citation type="submission" date="2017-02" db="EMBL/GenBank/DDBJ databases">
        <title>Comparative genomics and description of representatives of a novel lineage of planctomycetes thriving in anoxic sediments.</title>
        <authorList>
            <person name="Spring S."/>
            <person name="Bunk B."/>
            <person name="Sproer C."/>
        </authorList>
    </citation>
    <scope>NUCLEOTIDE SEQUENCE [LARGE SCALE GENOMIC DNA]</scope>
    <source>
        <strain evidence="3">SM-Chi-D1</strain>
    </source>
</reference>
<dbReference type="SUPFAM" id="SSF51445">
    <property type="entry name" value="(Trans)glycosidases"/>
    <property type="match status" value="2"/>
</dbReference>